<evidence type="ECO:0000256" key="1">
    <source>
        <dbReference type="SAM" id="MobiDB-lite"/>
    </source>
</evidence>
<name>A0ABR9VPU9_9SYNC</name>
<reference evidence="3 4" key="1">
    <citation type="submission" date="2020-10" db="EMBL/GenBank/DDBJ databases">
        <authorList>
            <person name="Castelo-Branco R."/>
            <person name="Eusebio N."/>
            <person name="Adriana R."/>
            <person name="Vieira A."/>
            <person name="Brugerolle De Fraissinette N."/>
            <person name="Rezende De Castro R."/>
            <person name="Schneider M.P."/>
            <person name="Vasconcelos V."/>
            <person name="Leao P.N."/>
        </authorList>
    </citation>
    <scope>NUCLEOTIDE SEQUENCE [LARGE SCALE GENOMIC DNA]</scope>
    <source>
        <strain evidence="3 4">LEGE 00031</strain>
    </source>
</reference>
<dbReference type="EMBL" id="JADEVV010000012">
    <property type="protein sequence ID" value="MBE9253381.1"/>
    <property type="molecule type" value="Genomic_DNA"/>
</dbReference>
<dbReference type="PROSITE" id="PS51257">
    <property type="entry name" value="PROKAR_LIPOPROTEIN"/>
    <property type="match status" value="1"/>
</dbReference>
<keyword evidence="2" id="KW-0732">Signal</keyword>
<feature type="chain" id="PRO_5046344928" evidence="2">
    <location>
        <begin position="35"/>
        <end position="247"/>
    </location>
</feature>
<dbReference type="RefSeq" id="WP_194019283.1">
    <property type="nucleotide sequence ID" value="NZ_JADEVV010000012.1"/>
</dbReference>
<comment type="caution">
    <text evidence="3">The sequence shown here is derived from an EMBL/GenBank/DDBJ whole genome shotgun (WGS) entry which is preliminary data.</text>
</comment>
<protein>
    <submittedName>
        <fullName evidence="3">Uncharacterized protein</fullName>
    </submittedName>
</protein>
<keyword evidence="4" id="KW-1185">Reference proteome</keyword>
<accession>A0ABR9VPU9</accession>
<proteinExistence type="predicted"/>
<evidence type="ECO:0000313" key="4">
    <source>
        <dbReference type="Proteomes" id="UP000658720"/>
    </source>
</evidence>
<feature type="region of interest" description="Disordered" evidence="1">
    <location>
        <begin position="124"/>
        <end position="146"/>
    </location>
</feature>
<dbReference type="Proteomes" id="UP000658720">
    <property type="component" value="Unassembled WGS sequence"/>
</dbReference>
<sequence>MTHLAFKKYLSYSALIASVSVACVSTTLSQPALAQVSIAGDWSSSWGTVRLSQNGTSVSGYYAKPDQLLEGSISGNVLSGYWTKNMSARRCTTSRNGSFYWGRVRLVFNDSTFAGDWGHCGDEPTKKWTGSRSSQSTASTPSVPPVASVTSIGGNWTSSWGNISLNQNGANVTGYYAKPDQQLEGTMSGNILSGYWTKSSSGRRCTTSRNGSFYWGRVNLVFNGPTFSGLWGYCGDEPTRNWSGNQV</sequence>
<gene>
    <name evidence="3" type="ORF">IQ217_05780</name>
</gene>
<organism evidence="3 4">
    <name type="scientific">Synechocystis salina LEGE 00031</name>
    <dbReference type="NCBI Taxonomy" id="1828736"/>
    <lineage>
        <taxon>Bacteria</taxon>
        <taxon>Bacillati</taxon>
        <taxon>Cyanobacteriota</taxon>
        <taxon>Cyanophyceae</taxon>
        <taxon>Synechococcales</taxon>
        <taxon>Merismopediaceae</taxon>
        <taxon>Synechocystis</taxon>
    </lineage>
</organism>
<feature type="signal peptide" evidence="2">
    <location>
        <begin position="1"/>
        <end position="34"/>
    </location>
</feature>
<evidence type="ECO:0000256" key="2">
    <source>
        <dbReference type="SAM" id="SignalP"/>
    </source>
</evidence>
<feature type="compositionally biased region" description="Low complexity" evidence="1">
    <location>
        <begin position="131"/>
        <end position="146"/>
    </location>
</feature>
<evidence type="ECO:0000313" key="3">
    <source>
        <dbReference type="EMBL" id="MBE9253381.1"/>
    </source>
</evidence>